<dbReference type="EMBL" id="JBEDUW010000006">
    <property type="protein sequence ID" value="KAK9920246.1"/>
    <property type="molecule type" value="Genomic_DNA"/>
</dbReference>
<dbReference type="GO" id="GO:0008289">
    <property type="term" value="F:lipid binding"/>
    <property type="evidence" value="ECO:0007669"/>
    <property type="project" value="UniProtKB-KW"/>
</dbReference>
<dbReference type="InterPro" id="IPR000528">
    <property type="entry name" value="Plant_nsLTP"/>
</dbReference>
<dbReference type="InterPro" id="IPR036312">
    <property type="entry name" value="Bifun_inhib/LTP/seed_sf"/>
</dbReference>
<comment type="similarity">
    <text evidence="2 6">Belongs to the plant LTP family.</text>
</comment>
<evidence type="ECO:0000259" key="8">
    <source>
        <dbReference type="SMART" id="SM00499"/>
    </source>
</evidence>
<evidence type="ECO:0000256" key="5">
    <source>
        <dbReference type="ARBA" id="ARBA00023157"/>
    </source>
</evidence>
<feature type="signal peptide" evidence="7">
    <location>
        <begin position="1"/>
        <end position="27"/>
    </location>
</feature>
<accession>A0AAW1W8N2</accession>
<dbReference type="PANTHER" id="PTHR33076">
    <property type="entry name" value="NON-SPECIFIC LIPID-TRANSFER PROTEIN 2-RELATED"/>
    <property type="match status" value="1"/>
</dbReference>
<comment type="function">
    <text evidence="1 6">Plant non-specific lipid-transfer proteins transfer phospholipids as well as galactolipids across membranes. May play a role in wax or cutin deposition in the cell walls of expanding epidermal cells and certain secretory tissues.</text>
</comment>
<evidence type="ECO:0000256" key="3">
    <source>
        <dbReference type="ARBA" id="ARBA00022448"/>
    </source>
</evidence>
<dbReference type="Gene3D" id="1.10.110.10">
    <property type="entry name" value="Plant lipid-transfer and hydrophobic proteins"/>
    <property type="match status" value="1"/>
</dbReference>
<keyword evidence="4 6" id="KW-0446">Lipid-binding</keyword>
<dbReference type="InterPro" id="IPR016140">
    <property type="entry name" value="Bifunc_inhib/LTP/seed_store"/>
</dbReference>
<dbReference type="PRINTS" id="PR00382">
    <property type="entry name" value="LIPIDTRNSFER"/>
</dbReference>
<comment type="caution">
    <text evidence="9">The sequence shown here is derived from an EMBL/GenBank/DDBJ whole genome shotgun (WGS) entry which is preliminary data.</text>
</comment>
<evidence type="ECO:0000256" key="4">
    <source>
        <dbReference type="ARBA" id="ARBA00023121"/>
    </source>
</evidence>
<keyword evidence="10" id="KW-1185">Reference proteome</keyword>
<feature type="domain" description="Bifunctional inhibitor/plant lipid transfer protein/seed storage helical" evidence="8">
    <location>
        <begin position="31"/>
        <end position="117"/>
    </location>
</feature>
<evidence type="ECO:0000313" key="9">
    <source>
        <dbReference type="EMBL" id="KAK9920246.1"/>
    </source>
</evidence>
<protein>
    <recommendedName>
        <fullName evidence="6">Non-specific lipid-transfer protein</fullName>
    </recommendedName>
</protein>
<feature type="chain" id="PRO_5043508899" description="Non-specific lipid-transfer protein" evidence="7">
    <location>
        <begin position="28"/>
        <end position="126"/>
    </location>
</feature>
<evidence type="ECO:0000313" key="10">
    <source>
        <dbReference type="Proteomes" id="UP001457282"/>
    </source>
</evidence>
<gene>
    <name evidence="9" type="ORF">M0R45_028804</name>
</gene>
<keyword evidence="5" id="KW-1015">Disulfide bond</keyword>
<dbReference type="SUPFAM" id="SSF47699">
    <property type="entry name" value="Bifunctional inhibitor/lipid-transfer protein/seed storage 2S albumin"/>
    <property type="match status" value="1"/>
</dbReference>
<keyword evidence="7" id="KW-0732">Signal</keyword>
<evidence type="ECO:0000256" key="7">
    <source>
        <dbReference type="SAM" id="SignalP"/>
    </source>
</evidence>
<evidence type="ECO:0000256" key="1">
    <source>
        <dbReference type="ARBA" id="ARBA00003211"/>
    </source>
</evidence>
<keyword evidence="3 6" id="KW-0813">Transport</keyword>
<reference evidence="9 10" key="1">
    <citation type="journal article" date="2023" name="G3 (Bethesda)">
        <title>A chromosome-length genome assembly and annotation of blackberry (Rubus argutus, cv. 'Hillquist').</title>
        <authorList>
            <person name="Bruna T."/>
            <person name="Aryal R."/>
            <person name="Dudchenko O."/>
            <person name="Sargent D.J."/>
            <person name="Mead D."/>
            <person name="Buti M."/>
            <person name="Cavallini A."/>
            <person name="Hytonen T."/>
            <person name="Andres J."/>
            <person name="Pham M."/>
            <person name="Weisz D."/>
            <person name="Mascagni F."/>
            <person name="Usai G."/>
            <person name="Natali L."/>
            <person name="Bassil N."/>
            <person name="Fernandez G.E."/>
            <person name="Lomsadze A."/>
            <person name="Armour M."/>
            <person name="Olukolu B."/>
            <person name="Poorten T."/>
            <person name="Britton C."/>
            <person name="Davik J."/>
            <person name="Ashrafi H."/>
            <person name="Aiden E.L."/>
            <person name="Borodovsky M."/>
            <person name="Worthington M."/>
        </authorList>
    </citation>
    <scope>NUCLEOTIDE SEQUENCE [LARGE SCALE GENOMIC DNA]</scope>
    <source>
        <strain evidence="9">PI 553951</strain>
    </source>
</reference>
<sequence length="126" mass="13284">MACSRVFMLLCMMAVSMVALLLGGAKATVTCGQVANDLTPCLTYLEKGGTPGAGCCNGIKSLYAMARTTPDRQSVCNCVKEAISKVKYTSTNLGLAAGLPAKCGFKSPYKISPSTNCTRYTKKHEV</sequence>
<dbReference type="Pfam" id="PF00234">
    <property type="entry name" value="Tryp_alpha_amyl"/>
    <property type="match status" value="1"/>
</dbReference>
<dbReference type="CDD" id="cd01960">
    <property type="entry name" value="nsLTP1"/>
    <property type="match status" value="1"/>
</dbReference>
<evidence type="ECO:0000256" key="6">
    <source>
        <dbReference type="RuleBase" id="RU000628"/>
    </source>
</evidence>
<organism evidence="9 10">
    <name type="scientific">Rubus argutus</name>
    <name type="common">Southern blackberry</name>
    <dbReference type="NCBI Taxonomy" id="59490"/>
    <lineage>
        <taxon>Eukaryota</taxon>
        <taxon>Viridiplantae</taxon>
        <taxon>Streptophyta</taxon>
        <taxon>Embryophyta</taxon>
        <taxon>Tracheophyta</taxon>
        <taxon>Spermatophyta</taxon>
        <taxon>Magnoliopsida</taxon>
        <taxon>eudicotyledons</taxon>
        <taxon>Gunneridae</taxon>
        <taxon>Pentapetalae</taxon>
        <taxon>rosids</taxon>
        <taxon>fabids</taxon>
        <taxon>Rosales</taxon>
        <taxon>Rosaceae</taxon>
        <taxon>Rosoideae</taxon>
        <taxon>Rosoideae incertae sedis</taxon>
        <taxon>Rubus</taxon>
    </lineage>
</organism>
<dbReference type="Proteomes" id="UP001457282">
    <property type="component" value="Unassembled WGS sequence"/>
</dbReference>
<dbReference type="AlphaFoldDB" id="A0AAW1W8N2"/>
<evidence type="ECO:0000256" key="2">
    <source>
        <dbReference type="ARBA" id="ARBA00009748"/>
    </source>
</evidence>
<name>A0AAW1W8N2_RUBAR</name>
<proteinExistence type="inferred from homology"/>
<dbReference type="SMART" id="SM00499">
    <property type="entry name" value="AAI"/>
    <property type="match status" value="1"/>
</dbReference>
<dbReference type="GO" id="GO:0006869">
    <property type="term" value="P:lipid transport"/>
    <property type="evidence" value="ECO:0007669"/>
    <property type="project" value="InterPro"/>
</dbReference>